<dbReference type="STRING" id="871271.ZICARI_022"/>
<evidence type="ECO:0000259" key="9">
    <source>
        <dbReference type="Pfam" id="PF00218"/>
    </source>
</evidence>
<evidence type="ECO:0000256" key="5">
    <source>
        <dbReference type="ARBA" id="ARBA00022793"/>
    </source>
</evidence>
<dbReference type="GO" id="GO:0004425">
    <property type="term" value="F:indole-3-glycerol-phosphate synthase activity"/>
    <property type="evidence" value="ECO:0007669"/>
    <property type="project" value="UniProtKB-EC"/>
</dbReference>
<dbReference type="PANTHER" id="PTHR22854">
    <property type="entry name" value="TRYPTOPHAN BIOSYNTHESIS PROTEIN"/>
    <property type="match status" value="1"/>
</dbReference>
<evidence type="ECO:0000256" key="3">
    <source>
        <dbReference type="ARBA" id="ARBA00012362"/>
    </source>
</evidence>
<evidence type="ECO:0000256" key="6">
    <source>
        <dbReference type="ARBA" id="ARBA00022822"/>
    </source>
</evidence>
<dbReference type="AlphaFoldDB" id="E0TIM3"/>
<evidence type="ECO:0000256" key="2">
    <source>
        <dbReference type="ARBA" id="ARBA00004696"/>
    </source>
</evidence>
<keyword evidence="8" id="KW-0456">Lyase</keyword>
<dbReference type="KEGG" id="zin:ZICARI_022"/>
<evidence type="ECO:0000256" key="8">
    <source>
        <dbReference type="ARBA" id="ARBA00023239"/>
    </source>
</evidence>
<dbReference type="InterPro" id="IPR013785">
    <property type="entry name" value="Aldolase_TIM"/>
</dbReference>
<sequence length="260" mass="31217">MNIFLNKIIKLKYKNKYYYKYNIKLFKFLNIKENKKKNIFLNLLLKKYYEENTILISEIKRSSPLKGIFNYNFNPIKIFINYKKNNIIFFSILSEKNFFLGSYIYLFKLNRIFNTFILCKDFIVDFIQIYKINLLKSNCILFIISIINKNLLLELEYYANILGLSIILEVNNFEEIKKIKYLKTSLLGINNRNLKNFKIDFNNLNIINNISDFKLIISESGIKNKIDLNYIKKKNIKIFLIGETLMKTKELDNKINNFLN</sequence>
<keyword evidence="6" id="KW-0822">Tryptophan biosynthesis</keyword>
<feature type="domain" description="Indole-3-glycerol phosphate synthase" evidence="9">
    <location>
        <begin position="31"/>
        <end position="257"/>
    </location>
</feature>
<dbReference type="SUPFAM" id="SSF51366">
    <property type="entry name" value="Ribulose-phoshate binding barrel"/>
    <property type="match status" value="1"/>
</dbReference>
<dbReference type="Proteomes" id="UP000001303">
    <property type="component" value="Chromosome"/>
</dbReference>
<evidence type="ECO:0000313" key="11">
    <source>
        <dbReference type="Proteomes" id="UP000001303"/>
    </source>
</evidence>
<dbReference type="InterPro" id="IPR045186">
    <property type="entry name" value="Indole-3-glycerol_P_synth"/>
</dbReference>
<keyword evidence="11" id="KW-1185">Reference proteome</keyword>
<comment type="pathway">
    <text evidence="2">Amino-acid biosynthesis; L-tryptophan biosynthesis; L-tryptophan from chorismate: step 4/5.</text>
</comment>
<keyword evidence="5" id="KW-0210">Decarboxylase</keyword>
<dbReference type="InterPro" id="IPR011060">
    <property type="entry name" value="RibuloseP-bd_barrel"/>
</dbReference>
<dbReference type="GO" id="GO:0000162">
    <property type="term" value="P:L-tryptophan biosynthetic process"/>
    <property type="evidence" value="ECO:0007669"/>
    <property type="project" value="UniProtKB-UniPathway"/>
</dbReference>
<keyword evidence="4" id="KW-0028">Amino-acid biosynthesis</keyword>
<dbReference type="GO" id="GO:0004640">
    <property type="term" value="F:phosphoribosylanthranilate isomerase activity"/>
    <property type="evidence" value="ECO:0007669"/>
    <property type="project" value="TreeGrafter"/>
</dbReference>
<dbReference type="UniPathway" id="UPA00035">
    <property type="reaction ID" value="UER00043"/>
</dbReference>
<name>E0TIM3_ZINIC</name>
<dbReference type="HOGENOM" id="CLU_034247_2_0_4"/>
<protein>
    <recommendedName>
        <fullName evidence="3">indole-3-glycerol-phosphate synthase</fullName>
        <ecNumber evidence="3">4.1.1.48</ecNumber>
    </recommendedName>
</protein>
<gene>
    <name evidence="10" type="primary">trpC</name>
    <name evidence="10" type="ordered locus">ZICARI_022</name>
</gene>
<dbReference type="PANTHER" id="PTHR22854:SF2">
    <property type="entry name" value="INDOLE-3-GLYCEROL-PHOSPHATE SYNTHASE"/>
    <property type="match status" value="1"/>
</dbReference>
<dbReference type="EC" id="4.1.1.48" evidence="3"/>
<evidence type="ECO:0000256" key="7">
    <source>
        <dbReference type="ARBA" id="ARBA00023141"/>
    </source>
</evidence>
<accession>E0TIM3</accession>
<dbReference type="InterPro" id="IPR013798">
    <property type="entry name" value="Indole-3-glycerol_P_synth_dom"/>
</dbReference>
<proteinExistence type="predicted"/>
<evidence type="ECO:0000256" key="1">
    <source>
        <dbReference type="ARBA" id="ARBA00001633"/>
    </source>
</evidence>
<dbReference type="Gene3D" id="3.20.20.70">
    <property type="entry name" value="Aldolase class I"/>
    <property type="match status" value="1"/>
</dbReference>
<keyword evidence="7" id="KW-0057">Aromatic amino acid biosynthesis</keyword>
<evidence type="ECO:0000313" key="10">
    <source>
        <dbReference type="EMBL" id="ADM89650.1"/>
    </source>
</evidence>
<reference evidence="10 11" key="1">
    <citation type="journal article" date="2010" name="Genome Biol. Evol.">
        <title>Functional convergence in reduced genomes of bacterial symbionts spanning 200 My of evolution.</title>
        <authorList>
            <person name="McCutcheon J.P."/>
            <person name="Moran N.A."/>
        </authorList>
    </citation>
    <scope>NUCLEOTIDE SEQUENCE [LARGE SCALE GENOMIC DNA]</scope>
    <source>
        <strain evidence="10 11">CARI</strain>
    </source>
</reference>
<comment type="catalytic activity">
    <reaction evidence="1">
        <text>1-(2-carboxyphenylamino)-1-deoxy-D-ribulose 5-phosphate + H(+) = (1S,2R)-1-C-(indol-3-yl)glycerol 3-phosphate + CO2 + H2O</text>
        <dbReference type="Rhea" id="RHEA:23476"/>
        <dbReference type="ChEBI" id="CHEBI:15377"/>
        <dbReference type="ChEBI" id="CHEBI:15378"/>
        <dbReference type="ChEBI" id="CHEBI:16526"/>
        <dbReference type="ChEBI" id="CHEBI:58613"/>
        <dbReference type="ChEBI" id="CHEBI:58866"/>
        <dbReference type="EC" id="4.1.1.48"/>
    </reaction>
</comment>
<dbReference type="Pfam" id="PF00218">
    <property type="entry name" value="IGPS"/>
    <property type="match status" value="1"/>
</dbReference>
<evidence type="ECO:0000256" key="4">
    <source>
        <dbReference type="ARBA" id="ARBA00022605"/>
    </source>
</evidence>
<dbReference type="EMBL" id="CP002161">
    <property type="protein sequence ID" value="ADM89650.1"/>
    <property type="molecule type" value="Genomic_DNA"/>
</dbReference>
<organism evidence="10 11">
    <name type="scientific">Zinderia insecticola (strain CARI)</name>
    <dbReference type="NCBI Taxonomy" id="871271"/>
    <lineage>
        <taxon>Bacteria</taxon>
        <taxon>Pseudomonadati</taxon>
        <taxon>Pseudomonadota</taxon>
        <taxon>Betaproteobacteria</taxon>
        <taxon>Burkholderiales</taxon>
        <taxon>Oxalobacteraceae</taxon>
        <taxon>Candidatus Zinderia</taxon>
    </lineage>
</organism>